<dbReference type="PROSITE" id="PS50195">
    <property type="entry name" value="PX"/>
    <property type="match status" value="1"/>
</dbReference>
<proteinExistence type="inferred from homology"/>
<dbReference type="SUPFAM" id="SSF103657">
    <property type="entry name" value="BAR/IMD domain-like"/>
    <property type="match status" value="1"/>
</dbReference>
<gene>
    <name evidence="4" type="ORF">OCBIM_22002168mg</name>
</gene>
<evidence type="ECO:0000256" key="1">
    <source>
        <dbReference type="ARBA" id="ARBA00010883"/>
    </source>
</evidence>
<dbReference type="PANTHER" id="PTHR45850">
    <property type="entry name" value="SORTING NEXIN FAMILY MEMBER"/>
    <property type="match status" value="1"/>
</dbReference>
<dbReference type="Gene3D" id="3.30.1520.10">
    <property type="entry name" value="Phox-like domain"/>
    <property type="match status" value="1"/>
</dbReference>
<evidence type="ECO:0000259" key="3">
    <source>
        <dbReference type="PROSITE" id="PS50195"/>
    </source>
</evidence>
<dbReference type="InterPro" id="IPR027267">
    <property type="entry name" value="AH/BAR_dom_sf"/>
</dbReference>
<evidence type="ECO:0000313" key="4">
    <source>
        <dbReference type="EMBL" id="KOF94307.1"/>
    </source>
</evidence>
<dbReference type="EMBL" id="KQ416992">
    <property type="protein sequence ID" value="KOF94307.1"/>
    <property type="molecule type" value="Genomic_DNA"/>
</dbReference>
<reference evidence="4" key="1">
    <citation type="submission" date="2015-07" db="EMBL/GenBank/DDBJ databases">
        <title>MeaNS - Measles Nucleotide Surveillance Program.</title>
        <authorList>
            <person name="Tran T."/>
            <person name="Druce J."/>
        </authorList>
    </citation>
    <scope>NUCLEOTIDE SEQUENCE</scope>
    <source>
        <strain evidence="4">UCB-OBI-ISO-001</strain>
        <tissue evidence="4">Gonad</tissue>
    </source>
</reference>
<name>A0A0L8HYM0_OCTBM</name>
<dbReference type="OrthoDB" id="9976382at2759"/>
<dbReference type="InterPro" id="IPR001683">
    <property type="entry name" value="PX_dom"/>
</dbReference>
<dbReference type="KEGG" id="obi:106867788"/>
<sequence>MKPLDENIETASDEENGSSLTHSEKIADNQKFNVEVLKAVKDGDTLNFTIKSLKGDTEEALLLQRFYEDFEWLHHCLTTQNDISGLIVPPLPVKPEVDAKSAESKSRRQLGSDTNILIGDEFQKECQNIEKYLHLMLSHEVFQKDEHLIKFLSEVEAPTRVKLRKGIIDKLSNAVDEVRKGNHKDVDEYFQKTRDWANNYTALMKETSENYNKMVYAQYRLAGHYCHLSTTLNQTGLYKDVETIKTNRIMANFSLSLDDCKHELEVIANNDEQTLGFLLELYARYMDSVKEMLFRRTCLLVDFENANRLLEKAKPPKKQQAEEKKESTCKAFENCSEVAQNELKSFAKQRLTDSQEGFISFAESQIKTARNTYALLAKHVRVIQEIN</sequence>
<dbReference type="PANTHER" id="PTHR45850:SF2">
    <property type="entry name" value="SORTING NEXIN-5-LIKE"/>
    <property type="match status" value="1"/>
</dbReference>
<feature type="domain" description="PX" evidence="3">
    <location>
        <begin position="26"/>
        <end position="159"/>
    </location>
</feature>
<feature type="region of interest" description="Disordered" evidence="2">
    <location>
        <begin position="1"/>
        <end position="24"/>
    </location>
</feature>
<dbReference type="AlphaFoldDB" id="A0A0L8HYM0"/>
<dbReference type="Pfam" id="PF00787">
    <property type="entry name" value="PX"/>
    <property type="match status" value="1"/>
</dbReference>
<dbReference type="OMA" id="VQWCEKQ"/>
<dbReference type="Gene3D" id="1.20.1270.60">
    <property type="entry name" value="Arfaptin homology (AH) domain/BAR domain"/>
    <property type="match status" value="1"/>
</dbReference>
<comment type="similarity">
    <text evidence="1">Belongs to the sorting nexin family.</text>
</comment>
<protein>
    <recommendedName>
        <fullName evidence="3">PX domain-containing protein</fullName>
    </recommendedName>
</protein>
<organism evidence="4">
    <name type="scientific">Octopus bimaculoides</name>
    <name type="common">California two-spotted octopus</name>
    <dbReference type="NCBI Taxonomy" id="37653"/>
    <lineage>
        <taxon>Eukaryota</taxon>
        <taxon>Metazoa</taxon>
        <taxon>Spiralia</taxon>
        <taxon>Lophotrochozoa</taxon>
        <taxon>Mollusca</taxon>
        <taxon>Cephalopoda</taxon>
        <taxon>Coleoidea</taxon>
        <taxon>Octopodiformes</taxon>
        <taxon>Octopoda</taxon>
        <taxon>Incirrata</taxon>
        <taxon>Octopodidae</taxon>
        <taxon>Octopus</taxon>
    </lineage>
</organism>
<accession>A0A0L8HYM0</accession>
<dbReference type="GO" id="GO:0035091">
    <property type="term" value="F:phosphatidylinositol binding"/>
    <property type="evidence" value="ECO:0007669"/>
    <property type="project" value="InterPro"/>
</dbReference>
<dbReference type="STRING" id="37653.A0A0L8HYM0"/>
<evidence type="ECO:0000256" key="2">
    <source>
        <dbReference type="SAM" id="MobiDB-lite"/>
    </source>
</evidence>
<feature type="compositionally biased region" description="Acidic residues" evidence="2">
    <location>
        <begin position="1"/>
        <end position="16"/>
    </location>
</feature>
<dbReference type="SUPFAM" id="SSF64268">
    <property type="entry name" value="PX domain"/>
    <property type="match status" value="1"/>
</dbReference>
<dbReference type="InterPro" id="IPR036871">
    <property type="entry name" value="PX_dom_sf"/>
</dbReference>